<evidence type="ECO:0000313" key="3">
    <source>
        <dbReference type="EMBL" id="ACA59092.1"/>
    </source>
</evidence>
<proteinExistence type="predicted"/>
<dbReference type="PANTHER" id="PTHR42783:SF3">
    <property type="entry name" value="GLUTAMATE SYNTHASE [NADPH] SMALL CHAIN-RELATED"/>
    <property type="match status" value="1"/>
</dbReference>
<dbReference type="Gene3D" id="1.10.1060.10">
    <property type="entry name" value="Alpha-helical ferredoxin"/>
    <property type="match status" value="1"/>
</dbReference>
<dbReference type="GO" id="GO:0016491">
    <property type="term" value="F:oxidoreductase activity"/>
    <property type="evidence" value="ECO:0007669"/>
    <property type="project" value="InterPro"/>
</dbReference>
<dbReference type="KEGG" id="dau:Daud_0551"/>
<dbReference type="InterPro" id="IPR006004">
    <property type="entry name" value="SudA-like"/>
</dbReference>
<dbReference type="PRINTS" id="PR00419">
    <property type="entry name" value="ADXRDTASE"/>
</dbReference>
<dbReference type="InterPro" id="IPR009051">
    <property type="entry name" value="Helical_ferredxn"/>
</dbReference>
<dbReference type="STRING" id="477974.Daud_0551"/>
<protein>
    <submittedName>
        <fullName evidence="3">Glutamate synthase (NADPH), homotetrameric</fullName>
    </submittedName>
</protein>
<dbReference type="AlphaFoldDB" id="B1I243"/>
<dbReference type="InterPro" id="IPR028261">
    <property type="entry name" value="DPD_II"/>
</dbReference>
<sequence length="479" mass="51487">MLGGGDGQKVKKKIIPRRVAMSCRDPRERIRDFEEVALGYTPEEAVAEAQRCIQCKEANCRQGCPVGVDIPAFIGLIRDGRFEAAAAKVQEQNLLPAICGRVCPQENQCEKFCTMGKKHDPVAIGRLERFVGDFELARDREAPPVAAPSGKRAAVVGSGPGGLTCAADLARRGHAVTIFESLHKPGGVLTYGIPEFRLPKRVVQAEIDVLRRMGVQIECNVVVGRTVTVDELFAEGFEAVYIGTGAGTPLFPNLPGENMPGIKSASGFLTRVNLMHAYEFPEYDTPVLIGRRVVVLGGGNVAMDAARTALRLGAEDVRIVYRRSEEEMPARREERHHAAEEGVRFQFLSAPVRYEAGETGCVSRLECMCCELGEPDASGRRQPNLVPGSEFFLDVDTVIIAIGQRPNPLIQATTSGLATSRKGTIIADPATGATTRRGVFAGGDVVTGAATVILAMGAGRTAARTIDAYLRGETDPWSG</sequence>
<organism evidence="3 4">
    <name type="scientific">Desulforudis audaxviator (strain MP104C)</name>
    <dbReference type="NCBI Taxonomy" id="477974"/>
    <lineage>
        <taxon>Bacteria</taxon>
        <taxon>Bacillati</taxon>
        <taxon>Bacillota</taxon>
        <taxon>Clostridia</taxon>
        <taxon>Thermoanaerobacterales</taxon>
        <taxon>Candidatus Desulforudaceae</taxon>
        <taxon>Candidatus Desulforudis</taxon>
    </lineage>
</organism>
<dbReference type="OrthoDB" id="9803192at2"/>
<dbReference type="GO" id="GO:0051536">
    <property type="term" value="F:iron-sulfur cluster binding"/>
    <property type="evidence" value="ECO:0007669"/>
    <property type="project" value="InterPro"/>
</dbReference>
<dbReference type="Pfam" id="PF07992">
    <property type="entry name" value="Pyr_redox_2"/>
    <property type="match status" value="1"/>
</dbReference>
<evidence type="ECO:0000259" key="2">
    <source>
        <dbReference type="Pfam" id="PF14691"/>
    </source>
</evidence>
<dbReference type="Pfam" id="PF14691">
    <property type="entry name" value="Fer4_20"/>
    <property type="match status" value="1"/>
</dbReference>
<dbReference type="NCBIfam" id="TIGR01316">
    <property type="entry name" value="gltA"/>
    <property type="match status" value="1"/>
</dbReference>
<dbReference type="PANTHER" id="PTHR42783">
    <property type="entry name" value="GLUTAMATE SYNTHASE [NADPH] SMALL CHAIN"/>
    <property type="match status" value="1"/>
</dbReference>
<reference evidence="3 4" key="2">
    <citation type="journal article" date="2008" name="Science">
        <title>Environmental genomics reveals a single-species ecosystem deep within Earth.</title>
        <authorList>
            <person name="Chivian D."/>
            <person name="Brodie E.L."/>
            <person name="Alm E.J."/>
            <person name="Culley D.E."/>
            <person name="Dehal P.S."/>
            <person name="Desantis T.Z."/>
            <person name="Gihring T.M."/>
            <person name="Lapidus A."/>
            <person name="Lin L.H."/>
            <person name="Lowry S.R."/>
            <person name="Moser D.P."/>
            <person name="Richardson P.M."/>
            <person name="Southam G."/>
            <person name="Wanger G."/>
            <person name="Pratt L.M."/>
            <person name="Andersen G.L."/>
            <person name="Hazen T.C."/>
            <person name="Brockman F.J."/>
            <person name="Arkin A.P."/>
            <person name="Onstott T.C."/>
        </authorList>
    </citation>
    <scope>NUCLEOTIDE SEQUENCE [LARGE SCALE GENOMIC DNA]</scope>
    <source>
        <strain evidence="3 4">MP104C</strain>
    </source>
</reference>
<dbReference type="eggNOG" id="COG0493">
    <property type="taxonomic scope" value="Bacteria"/>
</dbReference>
<dbReference type="Gene3D" id="3.50.50.60">
    <property type="entry name" value="FAD/NAD(P)-binding domain"/>
    <property type="match status" value="2"/>
</dbReference>
<gene>
    <name evidence="3" type="ordered locus">Daud_0551</name>
</gene>
<feature type="domain" description="FAD/NAD(P)-binding" evidence="1">
    <location>
        <begin position="152"/>
        <end position="459"/>
    </location>
</feature>
<dbReference type="RefSeq" id="WP_012301681.1">
    <property type="nucleotide sequence ID" value="NC_010424.1"/>
</dbReference>
<evidence type="ECO:0000259" key="1">
    <source>
        <dbReference type="Pfam" id="PF07992"/>
    </source>
</evidence>
<accession>B1I243</accession>
<feature type="domain" description="Dihydroprymidine dehydrogenase" evidence="2">
    <location>
        <begin position="29"/>
        <end position="137"/>
    </location>
</feature>
<dbReference type="HOGENOM" id="CLU_000422_3_3_9"/>
<dbReference type="SUPFAM" id="SSF51971">
    <property type="entry name" value="Nucleotide-binding domain"/>
    <property type="match status" value="1"/>
</dbReference>
<dbReference type="SUPFAM" id="SSF46548">
    <property type="entry name" value="alpha-helical ferredoxin"/>
    <property type="match status" value="1"/>
</dbReference>
<dbReference type="EMBL" id="CP000860">
    <property type="protein sequence ID" value="ACA59092.1"/>
    <property type="molecule type" value="Genomic_DNA"/>
</dbReference>
<reference evidence="4" key="1">
    <citation type="submission" date="2007-10" db="EMBL/GenBank/DDBJ databases">
        <title>Complete sequence of chromosome of Desulforudis audaxviator MP104C.</title>
        <authorList>
            <person name="Copeland A."/>
            <person name="Lucas S."/>
            <person name="Lapidus A."/>
            <person name="Barry K."/>
            <person name="Glavina del Rio T."/>
            <person name="Dalin E."/>
            <person name="Tice H."/>
            <person name="Bruce D."/>
            <person name="Pitluck S."/>
            <person name="Lowry S.R."/>
            <person name="Larimer F."/>
            <person name="Land M.L."/>
            <person name="Hauser L."/>
            <person name="Kyrpides N."/>
            <person name="Ivanova N.N."/>
            <person name="Richardson P."/>
        </authorList>
    </citation>
    <scope>NUCLEOTIDE SEQUENCE [LARGE SCALE GENOMIC DNA]</scope>
    <source>
        <strain evidence="4">MP104C</strain>
    </source>
</reference>
<dbReference type="InterPro" id="IPR023753">
    <property type="entry name" value="FAD/NAD-binding_dom"/>
</dbReference>
<dbReference type="InterPro" id="IPR036188">
    <property type="entry name" value="FAD/NAD-bd_sf"/>
</dbReference>
<evidence type="ECO:0000313" key="4">
    <source>
        <dbReference type="Proteomes" id="UP000008544"/>
    </source>
</evidence>
<keyword evidence="4" id="KW-1185">Reference proteome</keyword>
<dbReference type="Proteomes" id="UP000008544">
    <property type="component" value="Chromosome"/>
</dbReference>
<name>B1I243_DESAP</name>